<protein>
    <submittedName>
        <fullName evidence="3">Putative membrane protein</fullName>
    </submittedName>
</protein>
<feature type="transmembrane region" description="Helical" evidence="2">
    <location>
        <begin position="37"/>
        <end position="61"/>
    </location>
</feature>
<sequence>MVAHTAVEKSLLRAAIARAKRRRRARQLGLGPRLSDLVAATVGSWRFVVLQSLLLSAWLVGNSWIGPGAWDPYPFILLNLLLSFQAAYTAPIIMMSQNRQGRIDRHRAFADYRVNIRAEAAIALLHEKMDLLREQQLREMTAMLHETLERLAVLEAARQISGPAANPPGP</sequence>
<comment type="caution">
    <text evidence="3">The sequence shown here is derived from an EMBL/GenBank/DDBJ whole genome shotgun (WGS) entry which is preliminary data.</text>
</comment>
<dbReference type="Pfam" id="PF06210">
    <property type="entry name" value="DUF1003"/>
    <property type="match status" value="1"/>
</dbReference>
<accession>A0A2W7INU4</accession>
<evidence type="ECO:0000313" key="3">
    <source>
        <dbReference type="EMBL" id="PZW48724.1"/>
    </source>
</evidence>
<gene>
    <name evidence="3" type="ORF">C8P66_104141</name>
</gene>
<dbReference type="PANTHER" id="PTHR41386:SF1">
    <property type="entry name" value="MEMBRANE PROTEIN"/>
    <property type="match status" value="1"/>
</dbReference>
<keyword evidence="2" id="KW-0812">Transmembrane</keyword>
<evidence type="ECO:0000256" key="1">
    <source>
        <dbReference type="SAM" id="Coils"/>
    </source>
</evidence>
<evidence type="ECO:0000256" key="2">
    <source>
        <dbReference type="SAM" id="Phobius"/>
    </source>
</evidence>
<organism evidence="3 4">
    <name type="scientific">Humitalea rosea</name>
    <dbReference type="NCBI Taxonomy" id="990373"/>
    <lineage>
        <taxon>Bacteria</taxon>
        <taxon>Pseudomonadati</taxon>
        <taxon>Pseudomonadota</taxon>
        <taxon>Alphaproteobacteria</taxon>
        <taxon>Acetobacterales</taxon>
        <taxon>Roseomonadaceae</taxon>
        <taxon>Humitalea</taxon>
    </lineage>
</organism>
<proteinExistence type="predicted"/>
<keyword evidence="1" id="KW-0175">Coiled coil</keyword>
<dbReference type="Proteomes" id="UP000249688">
    <property type="component" value="Unassembled WGS sequence"/>
</dbReference>
<feature type="transmembrane region" description="Helical" evidence="2">
    <location>
        <begin position="73"/>
        <end position="95"/>
    </location>
</feature>
<keyword evidence="2" id="KW-1133">Transmembrane helix</keyword>
<dbReference type="RefSeq" id="WP_211314031.1">
    <property type="nucleotide sequence ID" value="NZ_QKYU01000004.1"/>
</dbReference>
<dbReference type="AlphaFoldDB" id="A0A2W7INU4"/>
<dbReference type="PANTHER" id="PTHR41386">
    <property type="entry name" value="INTEGRAL MEMBRANE PROTEIN-RELATED"/>
    <property type="match status" value="1"/>
</dbReference>
<keyword evidence="4" id="KW-1185">Reference proteome</keyword>
<dbReference type="InterPro" id="IPR010406">
    <property type="entry name" value="DUF1003"/>
</dbReference>
<evidence type="ECO:0000313" key="4">
    <source>
        <dbReference type="Proteomes" id="UP000249688"/>
    </source>
</evidence>
<feature type="coiled-coil region" evidence="1">
    <location>
        <begin position="115"/>
        <end position="157"/>
    </location>
</feature>
<keyword evidence="2" id="KW-0472">Membrane</keyword>
<name>A0A2W7INU4_9PROT</name>
<dbReference type="EMBL" id="QKYU01000004">
    <property type="protein sequence ID" value="PZW48724.1"/>
    <property type="molecule type" value="Genomic_DNA"/>
</dbReference>
<reference evidence="3 4" key="1">
    <citation type="submission" date="2018-06" db="EMBL/GenBank/DDBJ databases">
        <title>Genomic Encyclopedia of Archaeal and Bacterial Type Strains, Phase II (KMG-II): from individual species to whole genera.</title>
        <authorList>
            <person name="Goeker M."/>
        </authorList>
    </citation>
    <scope>NUCLEOTIDE SEQUENCE [LARGE SCALE GENOMIC DNA]</scope>
    <source>
        <strain evidence="3 4">DSM 24525</strain>
    </source>
</reference>